<gene>
    <name evidence="2" type="ORF">EIK76_04145</name>
</gene>
<sequence length="486" mass="50710">MYSLSGLSLVSLALAMTSPVLAEQNYAVSDPAAACPVDPSWISNPSMPVEVKKSGSDGSSTFCDFYQFSNQAFLYLMSQNSKGQRNFMDQTVYPVLEFDAKGNPVNSCDAQVTGATLRTSLDKGDSTSISTEQAGDSATIYAQDGNVVYYDVRFDKGMCSLSGSAVELQKQNLVNFPAGTTEIKAAWKLLSAAEVAAGTFVTQPQTIGGQAVTLGLVGMHLAIATTDHPEFVWATYEHRVNSPDCTPATAQPASPWTFASASCTAGLPGTAISGNDCNFNNPLKNQTAPTGAPTNICRVYPYGTAAGDLKAEENVADIKAQNRGVGTLVSAPGAPAGMSVLGNYFNVGALWVSDISKSSGGQGVPNERGSLRLANTVAETTYQNVDLQKGFASNCFGCHNYVGTAQKNSNNITSQNLSHIFLDVKIGQGENVDVTSPKTISDNSAAAGICGGTNGVCQNAASNLKWNGNWTNVNTSAGSVCGCTAM</sequence>
<accession>A0A3P3QSP2</accession>
<evidence type="ECO:0000256" key="1">
    <source>
        <dbReference type="SAM" id="SignalP"/>
    </source>
</evidence>
<organism evidence="2 3">
    <name type="scientific">Rheinheimera mesophila</name>
    <dbReference type="NCBI Taxonomy" id="1547515"/>
    <lineage>
        <taxon>Bacteria</taxon>
        <taxon>Pseudomonadati</taxon>
        <taxon>Pseudomonadota</taxon>
        <taxon>Gammaproteobacteria</taxon>
        <taxon>Chromatiales</taxon>
        <taxon>Chromatiaceae</taxon>
        <taxon>Rheinheimera</taxon>
    </lineage>
</organism>
<dbReference type="Gene3D" id="3.30.1490.230">
    <property type="match status" value="1"/>
</dbReference>
<name>A0A3P3QSP2_9GAMM</name>
<keyword evidence="3" id="KW-1185">Reference proteome</keyword>
<evidence type="ECO:0000313" key="2">
    <source>
        <dbReference type="EMBL" id="RRJ24095.1"/>
    </source>
</evidence>
<dbReference type="AlphaFoldDB" id="A0A3P3QSP2"/>
<dbReference type="InterPro" id="IPR053754">
    <property type="entry name" value="OligoMan_bind_ChitinaseAct_sf"/>
</dbReference>
<proteinExistence type="predicted"/>
<feature type="chain" id="PRO_5018606622" evidence="1">
    <location>
        <begin position="23"/>
        <end position="486"/>
    </location>
</feature>
<reference evidence="2 3" key="1">
    <citation type="submission" date="2018-11" db="EMBL/GenBank/DDBJ databases">
        <title>Draft genome analysis of Rheinheimera mesophila isolated from an industrial waste site.</title>
        <authorList>
            <person name="Yu Q."/>
            <person name="Qi Y."/>
            <person name="Zhang H."/>
            <person name="Lu Y."/>
            <person name="Pu J."/>
        </authorList>
    </citation>
    <scope>NUCLEOTIDE SEQUENCE [LARGE SCALE GENOMIC DNA]</scope>
    <source>
        <strain evidence="2 3">IITR13</strain>
    </source>
</reference>
<keyword evidence="1" id="KW-0732">Signal</keyword>
<dbReference type="Proteomes" id="UP000276260">
    <property type="component" value="Unassembled WGS sequence"/>
</dbReference>
<dbReference type="EMBL" id="RRCF01000001">
    <property type="protein sequence ID" value="RRJ24095.1"/>
    <property type="molecule type" value="Genomic_DNA"/>
</dbReference>
<comment type="caution">
    <text evidence="2">The sequence shown here is derived from an EMBL/GenBank/DDBJ whole genome shotgun (WGS) entry which is preliminary data.</text>
</comment>
<protein>
    <submittedName>
        <fullName evidence="2">Mannan-binding protein</fullName>
    </submittedName>
</protein>
<dbReference type="OrthoDB" id="280897at2"/>
<evidence type="ECO:0000313" key="3">
    <source>
        <dbReference type="Proteomes" id="UP000276260"/>
    </source>
</evidence>
<feature type="signal peptide" evidence="1">
    <location>
        <begin position="1"/>
        <end position="22"/>
    </location>
</feature>